<evidence type="ECO:0000256" key="4">
    <source>
        <dbReference type="ARBA" id="ARBA00022496"/>
    </source>
</evidence>
<gene>
    <name evidence="16" type="ORF">CSW64_17965</name>
</gene>
<evidence type="ECO:0000313" key="16">
    <source>
        <dbReference type="EMBL" id="ATQ44138.1"/>
    </source>
</evidence>
<comment type="similarity">
    <text evidence="11 12">Belongs to the TonB-dependent receptor family.</text>
</comment>
<evidence type="ECO:0000256" key="8">
    <source>
        <dbReference type="ARBA" id="ARBA00023077"/>
    </source>
</evidence>
<evidence type="ECO:0000256" key="6">
    <source>
        <dbReference type="ARBA" id="ARBA00023004"/>
    </source>
</evidence>
<dbReference type="KEGG" id="cmb:CSW64_17965"/>
<keyword evidence="13" id="KW-0732">Signal</keyword>
<evidence type="ECO:0000256" key="7">
    <source>
        <dbReference type="ARBA" id="ARBA00023065"/>
    </source>
</evidence>
<reference evidence="16 17" key="1">
    <citation type="submission" date="2017-10" db="EMBL/GenBank/DDBJ databases">
        <title>Genome sequence of Caulobacter mirabilis FWC38.</title>
        <authorList>
            <person name="Fiebig A."/>
            <person name="Crosson S."/>
        </authorList>
    </citation>
    <scope>NUCLEOTIDE SEQUENCE [LARGE SCALE GENOMIC DNA]</scope>
    <source>
        <strain evidence="16 17">FWC 38</strain>
    </source>
</reference>
<evidence type="ECO:0000256" key="10">
    <source>
        <dbReference type="ARBA" id="ARBA00023237"/>
    </source>
</evidence>
<feature type="chain" id="PRO_5013763382" description="TonB-dependent receptor" evidence="13">
    <location>
        <begin position="30"/>
        <end position="727"/>
    </location>
</feature>
<dbReference type="GO" id="GO:0006826">
    <property type="term" value="P:iron ion transport"/>
    <property type="evidence" value="ECO:0007669"/>
    <property type="project" value="UniProtKB-KW"/>
</dbReference>
<keyword evidence="6" id="KW-0408">Iron</keyword>
<feature type="domain" description="TonB-dependent receptor plug" evidence="15">
    <location>
        <begin position="49"/>
        <end position="158"/>
    </location>
</feature>
<dbReference type="PANTHER" id="PTHR32552">
    <property type="entry name" value="FERRICHROME IRON RECEPTOR-RELATED"/>
    <property type="match status" value="1"/>
</dbReference>
<feature type="domain" description="TonB-dependent receptor-like beta-barrel" evidence="14">
    <location>
        <begin position="249"/>
        <end position="691"/>
    </location>
</feature>
<dbReference type="RefSeq" id="WP_099623386.1">
    <property type="nucleotide sequence ID" value="NZ_CP024201.1"/>
</dbReference>
<evidence type="ECO:0000313" key="17">
    <source>
        <dbReference type="Proteomes" id="UP000228945"/>
    </source>
</evidence>
<evidence type="ECO:0000256" key="9">
    <source>
        <dbReference type="ARBA" id="ARBA00023136"/>
    </source>
</evidence>
<dbReference type="Proteomes" id="UP000228945">
    <property type="component" value="Chromosome"/>
</dbReference>
<dbReference type="CDD" id="cd01347">
    <property type="entry name" value="ligand_gated_channel"/>
    <property type="match status" value="1"/>
</dbReference>
<dbReference type="EMBL" id="CP024201">
    <property type="protein sequence ID" value="ATQ44138.1"/>
    <property type="molecule type" value="Genomic_DNA"/>
</dbReference>
<accession>A0A2D2B1N9</accession>
<dbReference type="AlphaFoldDB" id="A0A2D2B1N9"/>
<dbReference type="Gene3D" id="2.40.170.20">
    <property type="entry name" value="TonB-dependent receptor, beta-barrel domain"/>
    <property type="match status" value="1"/>
</dbReference>
<evidence type="ECO:0000256" key="3">
    <source>
        <dbReference type="ARBA" id="ARBA00022452"/>
    </source>
</evidence>
<organism evidence="16 17">
    <name type="scientific">Caulobacter mirabilis</name>
    <dbReference type="NCBI Taxonomy" id="69666"/>
    <lineage>
        <taxon>Bacteria</taxon>
        <taxon>Pseudomonadati</taxon>
        <taxon>Pseudomonadota</taxon>
        <taxon>Alphaproteobacteria</taxon>
        <taxon>Caulobacterales</taxon>
        <taxon>Caulobacteraceae</taxon>
        <taxon>Caulobacter</taxon>
    </lineage>
</organism>
<evidence type="ECO:0000256" key="2">
    <source>
        <dbReference type="ARBA" id="ARBA00022448"/>
    </source>
</evidence>
<dbReference type="Pfam" id="PF07715">
    <property type="entry name" value="Plug"/>
    <property type="match status" value="1"/>
</dbReference>
<keyword evidence="3 11" id="KW-1134">Transmembrane beta strand</keyword>
<keyword evidence="10 11" id="KW-0998">Cell outer membrane</keyword>
<keyword evidence="9 11" id="KW-0472">Membrane</keyword>
<keyword evidence="17" id="KW-1185">Reference proteome</keyword>
<keyword evidence="4" id="KW-0410">Iron transport</keyword>
<dbReference type="InterPro" id="IPR006311">
    <property type="entry name" value="TAT_signal"/>
</dbReference>
<evidence type="ECO:0000259" key="14">
    <source>
        <dbReference type="Pfam" id="PF00593"/>
    </source>
</evidence>
<evidence type="ECO:0000256" key="1">
    <source>
        <dbReference type="ARBA" id="ARBA00004571"/>
    </source>
</evidence>
<feature type="signal peptide" evidence="13">
    <location>
        <begin position="1"/>
        <end position="29"/>
    </location>
</feature>
<dbReference type="GO" id="GO:0009279">
    <property type="term" value="C:cell outer membrane"/>
    <property type="evidence" value="ECO:0007669"/>
    <property type="project" value="UniProtKB-SubCell"/>
</dbReference>
<protein>
    <recommendedName>
        <fullName evidence="18">TonB-dependent receptor</fullName>
    </recommendedName>
</protein>
<dbReference type="InterPro" id="IPR012910">
    <property type="entry name" value="Plug_dom"/>
</dbReference>
<dbReference type="InterPro" id="IPR036942">
    <property type="entry name" value="Beta-barrel_TonB_sf"/>
</dbReference>
<evidence type="ECO:0000256" key="11">
    <source>
        <dbReference type="PROSITE-ProRule" id="PRU01360"/>
    </source>
</evidence>
<evidence type="ECO:0000256" key="12">
    <source>
        <dbReference type="RuleBase" id="RU003357"/>
    </source>
</evidence>
<keyword evidence="7" id="KW-0406">Ion transport</keyword>
<keyword evidence="5 11" id="KW-0812">Transmembrane</keyword>
<dbReference type="Pfam" id="PF00593">
    <property type="entry name" value="TonB_dep_Rec_b-barrel"/>
    <property type="match status" value="1"/>
</dbReference>
<sequence>MTSRRRAPRRALNVSLAALAAATAGAAWAQDATQVDEIVVTAQRVQENLQSVPVAVTAFGAERLKEGNVESVLDLAQRTPGFTATAVDPIQTNFAIRGIGSAQGISQNAGGDPSVVVFVDGVYAGRGGTPDIDALNLERIEVLRGPQGTLFGKNAVGGLVQFVSKKPGDENSLQLEATYGNYDRIALRALANWAVNDTVAISAGLSRKVRDGYELNVTTGNRVNNEDLWAGQVQLRAKPSDTLEVLLGFDFTHQDQKGNPRHNICNPAFNNGVHCAGIDPDPRRVNAYTDGYLKRDLFTYRAEVNWDTSLGTLTSLTALRQSEFANKTPFFSNPVNPPNQIESTEIGQEENLQFSQELRFAFNAFDDRLKGQVGAYYLREDNDRVQDLIQDFATPAIQGSARYPQKVQATSFALFGQFGYAVTDELTVTAGARMTWEEKDGRFAGFKTGGPGLPPPLGTLGGYDVRASESWEAFTPRVAVDWQPRENLLLYASATRGYKSGGFQGLSGTAKGAATPYDPEFAWGYEAGAKTQWLDNRLRLNLSVFQTDYEDLQISTLVPLCCVVVSNAATARIRGAELEFLVKPFAGLQIDGSYAYLDAKFTDYVVGTTNNTGHVLPRSPKDKYNVGIQYTVPVQDWSVRARVDYSHQAKSYFDASNIVNQTQDAFQNLDARLGVTSPDGTWELALWGKNLTDELVRTYATNYPLYQQLLAPYAPPRTFGVTLIYKR</sequence>
<dbReference type="PROSITE" id="PS51318">
    <property type="entry name" value="TAT"/>
    <property type="match status" value="1"/>
</dbReference>
<dbReference type="OrthoDB" id="7413795at2"/>
<keyword evidence="2 11" id="KW-0813">Transport</keyword>
<dbReference type="SUPFAM" id="SSF56935">
    <property type="entry name" value="Porins"/>
    <property type="match status" value="1"/>
</dbReference>
<evidence type="ECO:0000256" key="5">
    <source>
        <dbReference type="ARBA" id="ARBA00022692"/>
    </source>
</evidence>
<evidence type="ECO:0000259" key="15">
    <source>
        <dbReference type="Pfam" id="PF07715"/>
    </source>
</evidence>
<evidence type="ECO:0008006" key="18">
    <source>
        <dbReference type="Google" id="ProtNLM"/>
    </source>
</evidence>
<dbReference type="InterPro" id="IPR000531">
    <property type="entry name" value="Beta-barrel_TonB"/>
</dbReference>
<proteinExistence type="inferred from homology"/>
<name>A0A2D2B1N9_9CAUL</name>
<keyword evidence="8 12" id="KW-0798">TonB box</keyword>
<dbReference type="InterPro" id="IPR039426">
    <property type="entry name" value="TonB-dep_rcpt-like"/>
</dbReference>
<dbReference type="PROSITE" id="PS52016">
    <property type="entry name" value="TONB_DEPENDENT_REC_3"/>
    <property type="match status" value="1"/>
</dbReference>
<evidence type="ECO:0000256" key="13">
    <source>
        <dbReference type="SAM" id="SignalP"/>
    </source>
</evidence>
<dbReference type="PANTHER" id="PTHR32552:SF81">
    <property type="entry name" value="TONB-DEPENDENT OUTER MEMBRANE RECEPTOR"/>
    <property type="match status" value="1"/>
</dbReference>
<comment type="subcellular location">
    <subcellularLocation>
        <location evidence="1 11">Cell outer membrane</location>
        <topology evidence="1 11">Multi-pass membrane protein</topology>
    </subcellularLocation>
</comment>